<feature type="compositionally biased region" description="Acidic residues" evidence="2">
    <location>
        <begin position="651"/>
        <end position="660"/>
    </location>
</feature>
<feature type="compositionally biased region" description="Low complexity" evidence="2">
    <location>
        <begin position="513"/>
        <end position="536"/>
    </location>
</feature>
<reference evidence="4 5" key="1">
    <citation type="submission" date="2014-04" db="EMBL/GenBank/DDBJ databases">
        <title>Comparative Genomics of Cryptosporidium Species.</title>
        <authorList>
            <person name="Silva J.C."/>
            <person name="Su Q."/>
            <person name="Chalmers R."/>
            <person name="Chibucos M.C."/>
            <person name="Elwin K."/>
            <person name="Godinez A."/>
            <person name="Guo F."/>
            <person name="Huynh K."/>
            <person name="Orvis J."/>
            <person name="Ott S."/>
            <person name="Sadzewicz L."/>
            <person name="Sengamalay N."/>
            <person name="Shetty A."/>
            <person name="Sun M."/>
            <person name="Tallon L."/>
            <person name="Xiao L."/>
            <person name="Zhang H."/>
            <person name="Fraser C.M."/>
            <person name="Zhu G."/>
            <person name="Kissinger J."/>
            <person name="Widmer G."/>
        </authorList>
    </citation>
    <scope>NUCLEOTIDE SEQUENCE [LARGE SCALE GENOMIC DNA]</scope>
    <source>
        <strain evidence="4 5">UKMEL1</strain>
    </source>
</reference>
<feature type="signal peptide" evidence="3">
    <location>
        <begin position="1"/>
        <end position="26"/>
    </location>
</feature>
<name>A0A2P4Z5J6_9CRYT</name>
<gene>
    <name evidence="4" type="ORF">CmeUKMEL1_16900</name>
</gene>
<evidence type="ECO:0000313" key="5">
    <source>
        <dbReference type="Proteomes" id="UP000236928"/>
    </source>
</evidence>
<keyword evidence="3" id="KW-0732">Signal</keyword>
<comment type="caution">
    <text evidence="4">The sequence shown here is derived from an EMBL/GenBank/DDBJ whole genome shotgun (WGS) entry which is preliminary data.</text>
</comment>
<keyword evidence="5" id="KW-1185">Reference proteome</keyword>
<keyword evidence="1" id="KW-0175">Coiled coil</keyword>
<feature type="region of interest" description="Disordered" evidence="2">
    <location>
        <begin position="509"/>
        <end position="536"/>
    </location>
</feature>
<organism evidence="4 5">
    <name type="scientific">Cryptosporidium meleagridis</name>
    <dbReference type="NCBI Taxonomy" id="93969"/>
    <lineage>
        <taxon>Eukaryota</taxon>
        <taxon>Sar</taxon>
        <taxon>Alveolata</taxon>
        <taxon>Apicomplexa</taxon>
        <taxon>Conoidasida</taxon>
        <taxon>Coccidia</taxon>
        <taxon>Eucoccidiorida</taxon>
        <taxon>Eimeriorina</taxon>
        <taxon>Cryptosporidiidae</taxon>
        <taxon>Cryptosporidium</taxon>
    </lineage>
</organism>
<feature type="coiled-coil region" evidence="1">
    <location>
        <begin position="241"/>
        <end position="268"/>
    </location>
</feature>
<feature type="chain" id="PRO_5015160486" evidence="3">
    <location>
        <begin position="27"/>
        <end position="660"/>
    </location>
</feature>
<feature type="compositionally biased region" description="Basic and acidic residues" evidence="2">
    <location>
        <begin position="362"/>
        <end position="377"/>
    </location>
</feature>
<protein>
    <submittedName>
        <fullName evidence="4">Uncharacterized protein</fullName>
    </submittedName>
</protein>
<evidence type="ECO:0000256" key="2">
    <source>
        <dbReference type="SAM" id="MobiDB-lite"/>
    </source>
</evidence>
<feature type="region of interest" description="Disordered" evidence="2">
    <location>
        <begin position="595"/>
        <end position="660"/>
    </location>
</feature>
<dbReference type="AlphaFoldDB" id="A0A2P4Z5J6"/>
<feature type="region of interest" description="Disordered" evidence="2">
    <location>
        <begin position="407"/>
        <end position="433"/>
    </location>
</feature>
<evidence type="ECO:0000256" key="3">
    <source>
        <dbReference type="SAM" id="SignalP"/>
    </source>
</evidence>
<dbReference type="EMBL" id="JIBK01000050">
    <property type="protein sequence ID" value="POM85334.1"/>
    <property type="molecule type" value="Genomic_DNA"/>
</dbReference>
<proteinExistence type="predicted"/>
<accession>A0A2P4Z5J6</accession>
<dbReference type="Proteomes" id="UP000236928">
    <property type="component" value="Unassembled WGS sequence"/>
</dbReference>
<sequence>MFKLDFGRKNIVFLYIVVETICLACCSVQQNSNLNQDSLNLNTEILSKADLLIDFLDSVIPNVAHNCADGLELSPFMDIQPNDTSNQRNLSSPQVEFKQLISPEEYTKSIKKHKKVDYGDLLNNKYKCPEKTYSKMYLAYLKTLKESGKMHKGATVFQDLHPDDKLSYLQKNPPITGSILADEPKVILRRKKPNLFAEETKKVEIGKGEFRKSESLFDMIDGQKSKLRKMHSHDKNLKKLISSYDLVIEELKAKLKSIKDRDSEVREKRLQAISKKLSGYKCLVNDGKSKLDDLERSQLQFLNTPLLSQPAVRSRVFELDGKIGELYCWYDLVVSSEPQYCSKMKIPLNRVCKKKNPVSPSESKETNLETSHQDRLSSHLSILSRVQRTKPSEIQQNKLRWQVQATGAERSNLGNNENGSGSEISGESIQNDDKEGIFHATYVEVGDSSDEDNSNDPVDPNATTQSILHILKLLKLDLDLVTNKETVDRDQSNVNTSKFISKWRGRVNGTKRSSSADQLSHSDSKLVGGSTKSSTGGVDSLCLTCAEDSSKVYDKNDQTNKQDLFKSKTGILKVLQLDIDLNTDEENMGRAQFNKKNKFSSRHVSTWKGRVSGTKRSNSGNKENGSGSEKPRGFIQHHYGKPDTFHATYAEVDDSSDELN</sequence>
<feature type="compositionally biased region" description="Low complexity" evidence="2">
    <location>
        <begin position="617"/>
        <end position="628"/>
    </location>
</feature>
<evidence type="ECO:0000313" key="4">
    <source>
        <dbReference type="EMBL" id="POM85334.1"/>
    </source>
</evidence>
<dbReference type="VEuPathDB" id="CryptoDB:CmeUKMEL1_16900"/>
<dbReference type="OrthoDB" id="343974at2759"/>
<feature type="compositionally biased region" description="Low complexity" evidence="2">
    <location>
        <begin position="409"/>
        <end position="428"/>
    </location>
</feature>
<evidence type="ECO:0000256" key="1">
    <source>
        <dbReference type="SAM" id="Coils"/>
    </source>
</evidence>
<feature type="region of interest" description="Disordered" evidence="2">
    <location>
        <begin position="354"/>
        <end position="380"/>
    </location>
</feature>